<dbReference type="AlphaFoldDB" id="A0A8I3W3S7"/>
<evidence type="ECO:0000313" key="2">
    <source>
        <dbReference type="Ensembl" id="ENSCJAP00000086006.1"/>
    </source>
</evidence>
<feature type="region of interest" description="Disordered" evidence="1">
    <location>
        <begin position="163"/>
        <end position="200"/>
    </location>
</feature>
<feature type="compositionally biased region" description="Polar residues" evidence="1">
    <location>
        <begin position="191"/>
        <end position="200"/>
    </location>
</feature>
<protein>
    <submittedName>
        <fullName evidence="2">Uncharacterized protein</fullName>
    </submittedName>
</protein>
<evidence type="ECO:0000256" key="1">
    <source>
        <dbReference type="SAM" id="MobiDB-lite"/>
    </source>
</evidence>
<dbReference type="InterPro" id="IPR053270">
    <property type="entry name" value="Fv1_restriction_factor"/>
</dbReference>
<dbReference type="GO" id="GO:0005794">
    <property type="term" value="C:Golgi apparatus"/>
    <property type="evidence" value="ECO:0007669"/>
    <property type="project" value="TreeGrafter"/>
</dbReference>
<dbReference type="GeneTree" id="ENSGT01150000288809"/>
<keyword evidence="3" id="KW-1185">Reference proteome</keyword>
<feature type="compositionally biased region" description="Basic and acidic residues" evidence="1">
    <location>
        <begin position="171"/>
        <end position="187"/>
    </location>
</feature>
<sequence length="362" mass="40821">MIISKNAKDSTSNSIKNTDSSWCELFRESCKINAFDSPDSSFIRSKEFSDSIHNTFDHKWRTKEHNEAGWLLLSSVDKVMKKIIISEILTPSFRSRYSASNLLRLAWVRFLSPVEKELKPGKQTQALMQVADLQQKVHAEPRQMSAVKVRALIGKQWDSETWNGDVWEDPDAARDTKSVNSDEHSLPEETASPSLLGGSSNIPPNHAAISLSTLSEEINLVLPEATVMASPEAAARQDNVDSPQEPLPTLLFASRPITRLKSQWAPRSEGESVTHEEVCYSQRELLEFSNLYKQKLGEHILRVWENGGRNIEMDQDEFIDLDPPSRDSAFNVAAQGIRKGRLVKMTSGSRTLGCITMMWRTY</sequence>
<dbReference type="PANTHER" id="PTHR48195:SF2">
    <property type="entry name" value="FRIEND VIRUS SUSCEPTIBILITY PROTEIN 1"/>
    <property type="match status" value="1"/>
</dbReference>
<dbReference type="Proteomes" id="UP000008225">
    <property type="component" value="Chromosome 17"/>
</dbReference>
<evidence type="ECO:0000313" key="3">
    <source>
        <dbReference type="Proteomes" id="UP000008225"/>
    </source>
</evidence>
<reference evidence="2" key="2">
    <citation type="submission" date="2025-08" db="UniProtKB">
        <authorList>
            <consortium name="Ensembl"/>
        </authorList>
    </citation>
    <scope>IDENTIFICATION</scope>
</reference>
<proteinExistence type="predicted"/>
<reference evidence="2" key="3">
    <citation type="submission" date="2025-09" db="UniProtKB">
        <authorList>
            <consortium name="Ensembl"/>
        </authorList>
    </citation>
    <scope>IDENTIFICATION</scope>
</reference>
<dbReference type="OMA" id="VWDNGGR"/>
<organism evidence="2 3">
    <name type="scientific">Callithrix jacchus</name>
    <name type="common">White-tufted-ear marmoset</name>
    <name type="synonym">Simia Jacchus</name>
    <dbReference type="NCBI Taxonomy" id="9483"/>
    <lineage>
        <taxon>Eukaryota</taxon>
        <taxon>Metazoa</taxon>
        <taxon>Chordata</taxon>
        <taxon>Craniata</taxon>
        <taxon>Vertebrata</taxon>
        <taxon>Euteleostomi</taxon>
        <taxon>Mammalia</taxon>
        <taxon>Eutheria</taxon>
        <taxon>Euarchontoglires</taxon>
        <taxon>Primates</taxon>
        <taxon>Haplorrhini</taxon>
        <taxon>Platyrrhini</taxon>
        <taxon>Cebidae</taxon>
        <taxon>Callitrichinae</taxon>
        <taxon>Callithrix</taxon>
        <taxon>Callithrix</taxon>
    </lineage>
</organism>
<dbReference type="GO" id="GO:0009615">
    <property type="term" value="P:response to virus"/>
    <property type="evidence" value="ECO:0007669"/>
    <property type="project" value="TreeGrafter"/>
</dbReference>
<name>A0A8I3W3S7_CALJA</name>
<accession>A0A8I3W3S7</accession>
<dbReference type="Ensembl" id="ENSCJAT00000125827.1">
    <property type="protein sequence ID" value="ENSCJAP00000086006.1"/>
    <property type="gene ID" value="ENSCJAG00000075956.1"/>
</dbReference>
<dbReference type="PANTHER" id="PTHR48195">
    <property type="entry name" value="FRIEND VIRUS SUSCEPTIBILITY PROTEIN 1"/>
    <property type="match status" value="1"/>
</dbReference>
<reference evidence="2 3" key="1">
    <citation type="submission" date="2009-03" db="EMBL/GenBank/DDBJ databases">
        <authorList>
            <person name="Warren W."/>
            <person name="Ye L."/>
            <person name="Minx P."/>
            <person name="Worley K."/>
            <person name="Gibbs R."/>
            <person name="Wilson R.K."/>
        </authorList>
    </citation>
    <scope>NUCLEOTIDE SEQUENCE [LARGE SCALE GENOMIC DNA]</scope>
</reference>